<evidence type="ECO:0008006" key="3">
    <source>
        <dbReference type="Google" id="ProtNLM"/>
    </source>
</evidence>
<organism evidence="1 2">
    <name type="scientific">Vagococcus fluvialis</name>
    <dbReference type="NCBI Taxonomy" id="2738"/>
    <lineage>
        <taxon>Bacteria</taxon>
        <taxon>Bacillati</taxon>
        <taxon>Bacillota</taxon>
        <taxon>Bacilli</taxon>
        <taxon>Lactobacillales</taxon>
        <taxon>Enterococcaceae</taxon>
        <taxon>Vagococcus</taxon>
    </lineage>
</organism>
<comment type="caution">
    <text evidence="1">The sequence shown here is derived from an EMBL/GenBank/DDBJ whole genome shotgun (WGS) entry which is preliminary data.</text>
</comment>
<proteinExistence type="predicted"/>
<protein>
    <recommendedName>
        <fullName evidence="3">Phage gp6-like head-tail connector protein</fullName>
    </recommendedName>
</protein>
<reference evidence="1 2" key="1">
    <citation type="submission" date="2020-03" db="EMBL/GenBank/DDBJ databases">
        <title>Bacterial samples isolated from urine from healthy bovine heifers (Gyr breed).</title>
        <authorList>
            <person name="Giannattasio-Ferraz S."/>
            <person name="Maskeri L."/>
            <person name="Penido A."/>
            <person name="Barbosa-Stancioli E.F."/>
            <person name="Putonti C."/>
        </authorList>
    </citation>
    <scope>NUCLEOTIDE SEQUENCE [LARGE SCALE GENOMIC DNA]</scope>
    <source>
        <strain evidence="1 2">UFMG-H7</strain>
    </source>
</reference>
<evidence type="ECO:0000313" key="1">
    <source>
        <dbReference type="EMBL" id="NKC67184.1"/>
    </source>
</evidence>
<accession>A0A7X6D7E6</accession>
<name>A0A7X6D7E6_9ENTE</name>
<sequence>MAYLTFEEYKDFGYEEIEQDDFTKLITKACDFIDIQTRDFYQKNDLETDIEYRKKKFKKAIALQVEYMYQSDSTSTHEANTPQSWSIGRTSVSEASRYSNTGKNEAPSIISDDAIAMLSGTGLLYRGVSYG</sequence>
<dbReference type="AlphaFoldDB" id="A0A7X6D7E6"/>
<dbReference type="RefSeq" id="WP_167806442.1">
    <property type="nucleotide sequence ID" value="NZ_JAAVMB010000003.1"/>
</dbReference>
<gene>
    <name evidence="1" type="ORF">HED35_03705</name>
</gene>
<dbReference type="Proteomes" id="UP000521358">
    <property type="component" value="Unassembled WGS sequence"/>
</dbReference>
<evidence type="ECO:0000313" key="2">
    <source>
        <dbReference type="Proteomes" id="UP000521358"/>
    </source>
</evidence>
<dbReference type="EMBL" id="JAAVMB010000003">
    <property type="protein sequence ID" value="NKC67184.1"/>
    <property type="molecule type" value="Genomic_DNA"/>
</dbReference>